<dbReference type="Proteomes" id="UP000287352">
    <property type="component" value="Unassembled WGS sequence"/>
</dbReference>
<accession>A0A402A116</accession>
<proteinExistence type="predicted"/>
<comment type="caution">
    <text evidence="1">The sequence shown here is derived from an EMBL/GenBank/DDBJ whole genome shotgun (WGS) entry which is preliminary data.</text>
</comment>
<dbReference type="EMBL" id="BIFR01000001">
    <property type="protein sequence ID" value="GCE12804.1"/>
    <property type="molecule type" value="Genomic_DNA"/>
</dbReference>
<evidence type="ECO:0008006" key="3">
    <source>
        <dbReference type="Google" id="ProtNLM"/>
    </source>
</evidence>
<gene>
    <name evidence="1" type="ORF">KTT_26630</name>
</gene>
<evidence type="ECO:0000313" key="2">
    <source>
        <dbReference type="Proteomes" id="UP000287352"/>
    </source>
</evidence>
<organism evidence="1 2">
    <name type="scientific">Tengunoibacter tsumagoiensis</name>
    <dbReference type="NCBI Taxonomy" id="2014871"/>
    <lineage>
        <taxon>Bacteria</taxon>
        <taxon>Bacillati</taxon>
        <taxon>Chloroflexota</taxon>
        <taxon>Ktedonobacteria</taxon>
        <taxon>Ktedonobacterales</taxon>
        <taxon>Dictyobacteraceae</taxon>
        <taxon>Tengunoibacter</taxon>
    </lineage>
</organism>
<dbReference type="AlphaFoldDB" id="A0A402A116"/>
<sequence length="81" mass="8478">MSEATNQIREKAAELVNRISSDADFKAQVAKDPEAALVAAGLPKASVAEFIAEELSGEVSGYLVDQCSLTCVLTSCTITSL</sequence>
<name>A0A402A116_9CHLR</name>
<protein>
    <recommendedName>
        <fullName evidence="3">Nif11 domain-containing protein</fullName>
    </recommendedName>
</protein>
<dbReference type="RefSeq" id="WP_126580390.1">
    <property type="nucleotide sequence ID" value="NZ_BIFR01000001.1"/>
</dbReference>
<reference evidence="2" key="1">
    <citation type="submission" date="2018-12" db="EMBL/GenBank/DDBJ databases">
        <title>Tengunoibacter tsumagoiensis gen. nov., sp. nov., Dictyobacter kobayashii sp. nov., D. alpinus sp. nov., and D. joshuensis sp. nov. and description of Dictyobacteraceae fam. nov. within the order Ktedonobacterales isolated from Tengu-no-mugimeshi.</title>
        <authorList>
            <person name="Wang C.M."/>
            <person name="Zheng Y."/>
            <person name="Sakai Y."/>
            <person name="Toyoda A."/>
            <person name="Minakuchi Y."/>
            <person name="Abe K."/>
            <person name="Yokota A."/>
            <person name="Yabe S."/>
        </authorList>
    </citation>
    <scope>NUCLEOTIDE SEQUENCE [LARGE SCALE GENOMIC DNA]</scope>
    <source>
        <strain evidence="2">Uno3</strain>
    </source>
</reference>
<evidence type="ECO:0000313" key="1">
    <source>
        <dbReference type="EMBL" id="GCE12804.1"/>
    </source>
</evidence>
<keyword evidence="2" id="KW-1185">Reference proteome</keyword>